<organism evidence="2">
    <name type="scientific">mine drainage metagenome</name>
    <dbReference type="NCBI Taxonomy" id="410659"/>
    <lineage>
        <taxon>unclassified sequences</taxon>
        <taxon>metagenomes</taxon>
        <taxon>ecological metagenomes</taxon>
    </lineage>
</organism>
<evidence type="ECO:0000259" key="1">
    <source>
        <dbReference type="Pfam" id="PF01609"/>
    </source>
</evidence>
<accession>T1BYB6</accession>
<protein>
    <submittedName>
        <fullName evidence="2">Transposase, IS4 family protein</fullName>
    </submittedName>
</protein>
<sequence>MILTARTVDRHQYWEVATSERILNRPRKKVLLYLGRLDNLNPPIVEEKRRQVRALGVPALSLRLDALLSERGYPPPLPSLHDLTLASVRSYGPELTFVRLAEMLEVAKLINEGSPKGGGPPLGEMVVALATYVNQRPGSYRRFAGWYRRSALPIFLRLPLEQVTYEATLNTLTYLQPERTRPWEAEIYRRVLKTFHYRCERVDIDSTVKELDGRLCRVLAKFGKCKAGGIGKRRQIMITFLVDQRGSLLGHEVFPGNTNDMKTLVPVDRRLRQDYGEAVAEAPRVVDRGYASLKNVRGLLRRKEPFLVAVRAKPGSKELAFLEGLGTREGWSEIADGVRAASLERKGVKWVVTWNDEVAGRNGDGRRDHMEKAKEGFSKLSRAIEAGRVKSRSERDRKVGTILARYGMRRFLRVQGARRGLGFRVEETGVREAKEEGADGYQVYATTERWLTEKDVVDFYRRRDRIEKAIRTMSSCLGLGPVHVATPEHVRGHFFVHALGYQLRNVGQLTLEEKGEAMSMEEALWELEQLQVVELTVKGSEVGIHRKLTTMDGSVTRLVQVFDLSRDGAFPGVTG</sequence>
<name>T1BYB6_9ZZZZ</name>
<dbReference type="InterPro" id="IPR047654">
    <property type="entry name" value="IS1634_transpos"/>
</dbReference>
<dbReference type="PANTHER" id="PTHR34614">
    <property type="match status" value="1"/>
</dbReference>
<evidence type="ECO:0000313" key="2">
    <source>
        <dbReference type="EMBL" id="EQD78091.1"/>
    </source>
</evidence>
<gene>
    <name evidence="2" type="ORF">B1B_00907</name>
</gene>
<feature type="domain" description="Transposase IS4-like" evidence="1">
    <location>
        <begin position="202"/>
        <end position="501"/>
    </location>
</feature>
<dbReference type="GO" id="GO:0006313">
    <property type="term" value="P:DNA transposition"/>
    <property type="evidence" value="ECO:0007669"/>
    <property type="project" value="InterPro"/>
</dbReference>
<reference evidence="2" key="1">
    <citation type="submission" date="2013-08" db="EMBL/GenBank/DDBJ databases">
        <authorList>
            <person name="Mendez C."/>
            <person name="Richter M."/>
            <person name="Ferrer M."/>
            <person name="Sanchez J."/>
        </authorList>
    </citation>
    <scope>NUCLEOTIDE SEQUENCE</scope>
</reference>
<dbReference type="NCBIfam" id="NF033559">
    <property type="entry name" value="transpos_IS1634"/>
    <property type="match status" value="1"/>
</dbReference>
<dbReference type="GO" id="GO:0003677">
    <property type="term" value="F:DNA binding"/>
    <property type="evidence" value="ECO:0007669"/>
    <property type="project" value="InterPro"/>
</dbReference>
<comment type="caution">
    <text evidence="2">The sequence shown here is derived from an EMBL/GenBank/DDBJ whole genome shotgun (WGS) entry which is preliminary data.</text>
</comment>
<dbReference type="GO" id="GO:0004803">
    <property type="term" value="F:transposase activity"/>
    <property type="evidence" value="ECO:0007669"/>
    <property type="project" value="InterPro"/>
</dbReference>
<proteinExistence type="predicted"/>
<reference evidence="2" key="2">
    <citation type="journal article" date="2014" name="ISME J.">
        <title>Microbial stratification in low pH oxic and suboxic macroscopic growths along an acid mine drainage.</title>
        <authorList>
            <person name="Mendez-Garcia C."/>
            <person name="Mesa V."/>
            <person name="Sprenger R.R."/>
            <person name="Richter M."/>
            <person name="Diez M.S."/>
            <person name="Solano J."/>
            <person name="Bargiela R."/>
            <person name="Golyshina O.V."/>
            <person name="Manteca A."/>
            <person name="Ramos J.L."/>
            <person name="Gallego J.R."/>
            <person name="Llorente I."/>
            <person name="Martins Dos Santos V.A."/>
            <person name="Jensen O.N."/>
            <person name="Pelaez A.I."/>
            <person name="Sanchez J."/>
            <person name="Ferrer M."/>
        </authorList>
    </citation>
    <scope>NUCLEOTIDE SEQUENCE</scope>
</reference>
<dbReference type="PANTHER" id="PTHR34614:SF2">
    <property type="entry name" value="TRANSPOSASE IS4-LIKE DOMAIN-CONTAINING PROTEIN"/>
    <property type="match status" value="1"/>
</dbReference>
<dbReference type="EMBL" id="AUZY01000665">
    <property type="protein sequence ID" value="EQD78091.1"/>
    <property type="molecule type" value="Genomic_DNA"/>
</dbReference>
<dbReference type="AlphaFoldDB" id="T1BYB6"/>
<dbReference type="InterPro" id="IPR002559">
    <property type="entry name" value="Transposase_11"/>
</dbReference>
<dbReference type="Pfam" id="PF01609">
    <property type="entry name" value="DDE_Tnp_1"/>
    <property type="match status" value="1"/>
</dbReference>